<dbReference type="Gene3D" id="2.60.40.3710">
    <property type="match status" value="1"/>
</dbReference>
<dbReference type="Gene3D" id="2.40.440.10">
    <property type="entry name" value="L,D-transpeptidase catalytic domain-like"/>
    <property type="match status" value="1"/>
</dbReference>
<dbReference type="PROSITE" id="PS51257">
    <property type="entry name" value="PROKAR_LIPOPROTEIN"/>
    <property type="match status" value="1"/>
</dbReference>
<comment type="pathway">
    <text evidence="1 7">Cell wall biogenesis; peptidoglycan biosynthesis.</text>
</comment>
<evidence type="ECO:0000256" key="6">
    <source>
        <dbReference type="ARBA" id="ARBA00023316"/>
    </source>
</evidence>
<organism evidence="10 11">
    <name type="scientific">Nocardioides marmoribigeumensis</name>
    <dbReference type="NCBI Taxonomy" id="433649"/>
    <lineage>
        <taxon>Bacteria</taxon>
        <taxon>Bacillati</taxon>
        <taxon>Actinomycetota</taxon>
        <taxon>Actinomycetes</taxon>
        <taxon>Propionibacteriales</taxon>
        <taxon>Nocardioidaceae</taxon>
        <taxon>Nocardioides</taxon>
    </lineage>
</organism>
<reference evidence="10 11" key="1">
    <citation type="submission" date="2023-07" db="EMBL/GenBank/DDBJ databases">
        <title>Sequencing the genomes of 1000 actinobacteria strains.</title>
        <authorList>
            <person name="Klenk H.-P."/>
        </authorList>
    </citation>
    <scope>NUCLEOTIDE SEQUENCE [LARGE SCALE GENOMIC DNA]</scope>
    <source>
        <strain evidence="10 11">DSM 19426</strain>
    </source>
</reference>
<sequence>MSCKPISDRRRLRAAAVVGLSVLTVGSLSACNAELDGDQALGNPFSDESSATPQVPQVQVQANVRPRKPVHVDHLVKVTATQGTLDKVVVRSANGKTRVPGTLAQDGTSWQASGLLEPGMTYRIQATAQDEDGLSKQFARTFKTDDLSLDEQTYPSLVPADGDTVGVAMPVILRFDVPVEHKAAFERHLSVRTTPAQPGSWHWMSDTEVHWRPRHYWKPGTKVDVTAAINSVDAGNGVYGQEDRTSSFTIGDALRMKINLASHQMKVTRNGELLRTIPITGGKPGFTTRSGTKVIIEKFTSKRMDAATTGINPDNPEYYNLSDVKFAQRVTYSGEFLHAAPWSVGSQGYANVSHGCVGMSTSNAEWLFGQTKVGDPVEVTGSDRPMDLTNGYGDWNATWQDYRQGSALH</sequence>
<dbReference type="PANTHER" id="PTHR30582">
    <property type="entry name" value="L,D-TRANSPEPTIDASE"/>
    <property type="match status" value="1"/>
</dbReference>
<dbReference type="Pfam" id="PF17964">
    <property type="entry name" value="Big_10"/>
    <property type="match status" value="1"/>
</dbReference>
<evidence type="ECO:0000256" key="2">
    <source>
        <dbReference type="ARBA" id="ARBA00022679"/>
    </source>
</evidence>
<evidence type="ECO:0000256" key="3">
    <source>
        <dbReference type="ARBA" id="ARBA00022960"/>
    </source>
</evidence>
<accession>A0ABU2BPM2</accession>
<dbReference type="CDD" id="cd16913">
    <property type="entry name" value="YkuD_like"/>
    <property type="match status" value="1"/>
</dbReference>
<dbReference type="PROSITE" id="PS52029">
    <property type="entry name" value="LD_TPASE"/>
    <property type="match status" value="1"/>
</dbReference>
<keyword evidence="11" id="KW-1185">Reference proteome</keyword>
<dbReference type="Gene3D" id="2.60.40.3780">
    <property type="match status" value="1"/>
</dbReference>
<dbReference type="Proteomes" id="UP001183648">
    <property type="component" value="Unassembled WGS sequence"/>
</dbReference>
<feature type="chain" id="PRO_5045291706" evidence="8">
    <location>
        <begin position="31"/>
        <end position="409"/>
    </location>
</feature>
<protein>
    <submittedName>
        <fullName evidence="10">Lipoprotein-anchoring transpeptidase ErfK/SrfK</fullName>
    </submittedName>
</protein>
<keyword evidence="6 7" id="KW-0961">Cell wall biogenesis/degradation</keyword>
<proteinExistence type="predicted"/>
<evidence type="ECO:0000256" key="5">
    <source>
        <dbReference type="ARBA" id="ARBA00023315"/>
    </source>
</evidence>
<keyword evidence="8" id="KW-0732">Signal</keyword>
<feature type="signal peptide" evidence="8">
    <location>
        <begin position="1"/>
        <end position="30"/>
    </location>
</feature>
<feature type="active site" description="Proton donor/acceptor" evidence="7">
    <location>
        <position position="338"/>
    </location>
</feature>
<keyword evidence="10" id="KW-0449">Lipoprotein</keyword>
<keyword evidence="5" id="KW-0012">Acyltransferase</keyword>
<keyword evidence="2" id="KW-0808">Transferase</keyword>
<keyword evidence="3 7" id="KW-0133">Cell shape</keyword>
<dbReference type="InterPro" id="IPR041280">
    <property type="entry name" value="Big_10"/>
</dbReference>
<dbReference type="PANTHER" id="PTHR30582:SF2">
    <property type="entry name" value="L,D-TRANSPEPTIDASE YCIB-RELATED"/>
    <property type="match status" value="1"/>
</dbReference>
<evidence type="ECO:0000256" key="8">
    <source>
        <dbReference type="SAM" id="SignalP"/>
    </source>
</evidence>
<feature type="domain" description="L,D-TPase catalytic" evidence="9">
    <location>
        <begin position="254"/>
        <end position="380"/>
    </location>
</feature>
<dbReference type="InterPro" id="IPR038063">
    <property type="entry name" value="Transpep_catalytic_dom"/>
</dbReference>
<evidence type="ECO:0000313" key="10">
    <source>
        <dbReference type="EMBL" id="MDR7360578.1"/>
    </source>
</evidence>
<dbReference type="InterPro" id="IPR005490">
    <property type="entry name" value="LD_TPept_cat_dom"/>
</dbReference>
<dbReference type="EMBL" id="JAVDYG010000001">
    <property type="protein sequence ID" value="MDR7360578.1"/>
    <property type="molecule type" value="Genomic_DNA"/>
</dbReference>
<feature type="active site" description="Nucleophile" evidence="7">
    <location>
        <position position="356"/>
    </location>
</feature>
<evidence type="ECO:0000256" key="1">
    <source>
        <dbReference type="ARBA" id="ARBA00004752"/>
    </source>
</evidence>
<dbReference type="CDD" id="cd13432">
    <property type="entry name" value="LDT_IgD_like_2"/>
    <property type="match status" value="1"/>
</dbReference>
<evidence type="ECO:0000313" key="11">
    <source>
        <dbReference type="Proteomes" id="UP001183648"/>
    </source>
</evidence>
<evidence type="ECO:0000259" key="9">
    <source>
        <dbReference type="PROSITE" id="PS52029"/>
    </source>
</evidence>
<evidence type="ECO:0000256" key="4">
    <source>
        <dbReference type="ARBA" id="ARBA00022984"/>
    </source>
</evidence>
<dbReference type="Pfam" id="PF03734">
    <property type="entry name" value="YkuD"/>
    <property type="match status" value="1"/>
</dbReference>
<comment type="caution">
    <text evidence="10">The sequence shown here is derived from an EMBL/GenBank/DDBJ whole genome shotgun (WGS) entry which is preliminary data.</text>
</comment>
<dbReference type="SUPFAM" id="SSF141523">
    <property type="entry name" value="L,D-transpeptidase catalytic domain-like"/>
    <property type="match status" value="1"/>
</dbReference>
<dbReference type="RefSeq" id="WP_310297249.1">
    <property type="nucleotide sequence ID" value="NZ_BAAAPS010000006.1"/>
</dbReference>
<name>A0ABU2BPM2_9ACTN</name>
<evidence type="ECO:0000256" key="7">
    <source>
        <dbReference type="PROSITE-ProRule" id="PRU01373"/>
    </source>
</evidence>
<keyword evidence="4 7" id="KW-0573">Peptidoglycan synthesis</keyword>
<dbReference type="InterPro" id="IPR050979">
    <property type="entry name" value="LD-transpeptidase"/>
</dbReference>
<gene>
    <name evidence="10" type="ORF">J2S63_000131</name>
</gene>